<dbReference type="Pfam" id="PF02458">
    <property type="entry name" value="Transferase"/>
    <property type="match status" value="1"/>
</dbReference>
<proteinExistence type="predicted"/>
<accession>A0A3S3NFJ6</accession>
<dbReference type="InterPro" id="IPR023213">
    <property type="entry name" value="CAT-like_dom_sf"/>
</dbReference>
<evidence type="ECO:0000313" key="2">
    <source>
        <dbReference type="Proteomes" id="UP000283530"/>
    </source>
</evidence>
<dbReference type="Proteomes" id="UP000283530">
    <property type="component" value="Unassembled WGS sequence"/>
</dbReference>
<keyword evidence="1" id="KW-0808">Transferase</keyword>
<sequence>MIFPLCFSHFLDIDIAGTQLSTSFSFVNCCNVVYLQLGRGDKVIVRALSVSGNFGWGPPVYMAPAALGFEGRGFILPTKEEDGGMIVALRLQRKHMENLKELLSNHAL</sequence>
<dbReference type="Gene3D" id="3.30.559.10">
    <property type="entry name" value="Chloramphenicol acetyltransferase-like domain"/>
    <property type="match status" value="1"/>
</dbReference>
<reference evidence="1 2" key="1">
    <citation type="journal article" date="2019" name="Nat. Plants">
        <title>Stout camphor tree genome fills gaps in understanding of flowering plant genome evolution.</title>
        <authorList>
            <person name="Chaw S.M."/>
            <person name="Liu Y.C."/>
            <person name="Wu Y.W."/>
            <person name="Wang H.Y."/>
            <person name="Lin C.I."/>
            <person name="Wu C.S."/>
            <person name="Ke H.M."/>
            <person name="Chang L.Y."/>
            <person name="Hsu C.Y."/>
            <person name="Yang H.T."/>
            <person name="Sudianto E."/>
            <person name="Hsu M.H."/>
            <person name="Wu K.P."/>
            <person name="Wang L.N."/>
            <person name="Leebens-Mack J.H."/>
            <person name="Tsai I.J."/>
        </authorList>
    </citation>
    <scope>NUCLEOTIDE SEQUENCE [LARGE SCALE GENOMIC DNA]</scope>
    <source>
        <strain evidence="2">cv. Chaw 1501</strain>
        <tissue evidence="1">Young leaves</tissue>
    </source>
</reference>
<dbReference type="GO" id="GO:0016740">
    <property type="term" value="F:transferase activity"/>
    <property type="evidence" value="ECO:0007669"/>
    <property type="project" value="UniProtKB-KW"/>
</dbReference>
<organism evidence="1 2">
    <name type="scientific">Cinnamomum micranthum f. kanehirae</name>
    <dbReference type="NCBI Taxonomy" id="337451"/>
    <lineage>
        <taxon>Eukaryota</taxon>
        <taxon>Viridiplantae</taxon>
        <taxon>Streptophyta</taxon>
        <taxon>Embryophyta</taxon>
        <taxon>Tracheophyta</taxon>
        <taxon>Spermatophyta</taxon>
        <taxon>Magnoliopsida</taxon>
        <taxon>Magnoliidae</taxon>
        <taxon>Laurales</taxon>
        <taxon>Lauraceae</taxon>
        <taxon>Cinnamomum</taxon>
    </lineage>
</organism>
<dbReference type="AlphaFoldDB" id="A0A3S3NFJ6"/>
<keyword evidence="2" id="KW-1185">Reference proteome</keyword>
<name>A0A3S3NFJ6_9MAGN</name>
<dbReference type="OrthoDB" id="671439at2759"/>
<comment type="caution">
    <text evidence="1">The sequence shown here is derived from an EMBL/GenBank/DDBJ whole genome shotgun (WGS) entry which is preliminary data.</text>
</comment>
<dbReference type="EMBL" id="QPKB01000008">
    <property type="protein sequence ID" value="RWR91266.1"/>
    <property type="molecule type" value="Genomic_DNA"/>
</dbReference>
<protein>
    <submittedName>
        <fullName evidence="1">Spermidine hydroxycinnamoyl transferase-like protein</fullName>
    </submittedName>
</protein>
<evidence type="ECO:0000313" key="1">
    <source>
        <dbReference type="EMBL" id="RWR91266.1"/>
    </source>
</evidence>
<gene>
    <name evidence="1" type="ORF">CKAN_02041500</name>
</gene>